<evidence type="ECO:0000256" key="3">
    <source>
        <dbReference type="SAM" id="MobiDB-lite"/>
    </source>
</evidence>
<dbReference type="GO" id="GO:0005975">
    <property type="term" value="P:carbohydrate metabolic process"/>
    <property type="evidence" value="ECO:0007669"/>
    <property type="project" value="InterPro"/>
</dbReference>
<reference evidence="5" key="1">
    <citation type="submission" date="2021-03" db="EMBL/GenBank/DDBJ databases">
        <title>Agromyces archimandritus sp. nov., isolated from the cockroach Archimandrita tessellata.</title>
        <authorList>
            <person name="Guzman J."/>
            <person name="Ortuzar M."/>
            <person name="Poehlein A."/>
            <person name="Daniel R."/>
            <person name="Trujillo M."/>
            <person name="Vilcinskas A."/>
        </authorList>
    </citation>
    <scope>NUCLEOTIDE SEQUENCE</scope>
    <source>
        <strain evidence="5">G127AT</strain>
    </source>
</reference>
<accession>A0A975FKL9</accession>
<gene>
    <name evidence="5" type="ORF">G127AT_09930</name>
</gene>
<dbReference type="PANTHER" id="PTHR10357">
    <property type="entry name" value="ALPHA-AMYLASE FAMILY MEMBER"/>
    <property type="match status" value="1"/>
</dbReference>
<dbReference type="CDD" id="cd02857">
    <property type="entry name" value="E_set_CDase_PDE_N"/>
    <property type="match status" value="1"/>
</dbReference>
<evidence type="ECO:0000256" key="1">
    <source>
        <dbReference type="ARBA" id="ARBA00022801"/>
    </source>
</evidence>
<dbReference type="KEGG" id="aarc:G127AT_09930"/>
<evidence type="ECO:0000259" key="4">
    <source>
        <dbReference type="SMART" id="SM00642"/>
    </source>
</evidence>
<evidence type="ECO:0000313" key="5">
    <source>
        <dbReference type="EMBL" id="QTX03657.1"/>
    </source>
</evidence>
<feature type="domain" description="Glycosyl hydrolase family 13 catalytic" evidence="4">
    <location>
        <begin position="180"/>
        <end position="566"/>
    </location>
</feature>
<dbReference type="AlphaFoldDB" id="A0A975FKL9"/>
<name>A0A975FKL9_9MICO</name>
<sequence length="667" mass="70718">MNAAGTDAGERGGGAAPDGAHARVAGAVGGPHHDGSALYVSNERPGLGETVTVRVRVPRGWAPGGAMDAGAADAGARGAGTGVDAVWLRSTPDREPRWAQARRLGEADGWDWWEATLTAENPRTGYRWLLLGAAGAAGHGGRAWLNQGGLSTLEPLDAEDYALLATPAAPAWLAESVMYQVFPDRFARSAAADAQETPEWAIPAAWGDPVDAVMPGRSQQFYGGDLDGIREHLDHLVALGVDLLYLTPVFPAASNHRYDATSFDRVDPLLGGDEALARLVTAAHERGIRVIGDLTTNHTGDRHEWFRAGHGHPEAAEAAFYLFDDDADDYVSWLGVPSLPKLDWRSPELRRRFIEGPDSVVGRWLGPPFALDGWRIDVANMTGRHGAVDLNAEVRRGIRRTMLEANPDTVLLAESTNDAAADFQGDAWHGAMTYPSFTRPLWGWLSEEAGPAAPEPWFFGMPGGIPSLDGRDFVEQHLRFTAAYPWRIRIGNMNALDTHDTARFATHARPGAVPVALGLSLALPGVPVVFAGDEFGLTGADGEASRTPMPWGLPVLGAYPELIAARRAHPVLARGGMRWLHVGADAVVFVRESAEASVLVFASRAATSPLVRGVDAAGIGPGADAATAPDLIAAIGEVALTRADGALRLTAGGPAFAMWALPGIRTP</sequence>
<evidence type="ECO:0000256" key="2">
    <source>
        <dbReference type="ARBA" id="ARBA00023295"/>
    </source>
</evidence>
<dbReference type="Proteomes" id="UP000671914">
    <property type="component" value="Chromosome"/>
</dbReference>
<dbReference type="SUPFAM" id="SSF51445">
    <property type="entry name" value="(Trans)glycosidases"/>
    <property type="match status" value="1"/>
</dbReference>
<dbReference type="InterPro" id="IPR006047">
    <property type="entry name" value="GH13_cat_dom"/>
</dbReference>
<keyword evidence="6" id="KW-1185">Reference proteome</keyword>
<dbReference type="InterPro" id="IPR004185">
    <property type="entry name" value="Glyco_hydro_13_lg-like_dom"/>
</dbReference>
<organism evidence="5 6">
    <name type="scientific">Agromyces archimandritae</name>
    <dbReference type="NCBI Taxonomy" id="2781962"/>
    <lineage>
        <taxon>Bacteria</taxon>
        <taxon>Bacillati</taxon>
        <taxon>Actinomycetota</taxon>
        <taxon>Actinomycetes</taxon>
        <taxon>Micrococcales</taxon>
        <taxon>Microbacteriaceae</taxon>
        <taxon>Agromyces</taxon>
    </lineage>
</organism>
<dbReference type="SMART" id="SM00642">
    <property type="entry name" value="Aamy"/>
    <property type="match status" value="1"/>
</dbReference>
<dbReference type="EMBL" id="CP071696">
    <property type="protein sequence ID" value="QTX03657.1"/>
    <property type="molecule type" value="Genomic_DNA"/>
</dbReference>
<dbReference type="Pfam" id="PF00128">
    <property type="entry name" value="Alpha-amylase"/>
    <property type="match status" value="1"/>
</dbReference>
<dbReference type="PANTHER" id="PTHR10357:SF210">
    <property type="entry name" value="MALTODEXTRIN GLUCOSIDASE"/>
    <property type="match status" value="1"/>
</dbReference>
<dbReference type="InterPro" id="IPR017853">
    <property type="entry name" value="GH"/>
</dbReference>
<keyword evidence="1 5" id="KW-0378">Hydrolase</keyword>
<evidence type="ECO:0000313" key="6">
    <source>
        <dbReference type="Proteomes" id="UP000671914"/>
    </source>
</evidence>
<dbReference type="CDD" id="cd11338">
    <property type="entry name" value="AmyAc_CMD"/>
    <property type="match status" value="1"/>
</dbReference>
<feature type="region of interest" description="Disordered" evidence="3">
    <location>
        <begin position="1"/>
        <end position="29"/>
    </location>
</feature>
<dbReference type="GO" id="GO:0004553">
    <property type="term" value="F:hydrolase activity, hydrolyzing O-glycosyl compounds"/>
    <property type="evidence" value="ECO:0007669"/>
    <property type="project" value="InterPro"/>
</dbReference>
<proteinExistence type="predicted"/>
<protein>
    <submittedName>
        <fullName evidence="5">Glycoside hydrolase family 13 protein</fullName>
    </submittedName>
</protein>
<dbReference type="Gene3D" id="3.20.20.80">
    <property type="entry name" value="Glycosidases"/>
    <property type="match status" value="1"/>
</dbReference>
<keyword evidence="2" id="KW-0326">Glycosidase</keyword>